<dbReference type="InterPro" id="IPR019271">
    <property type="entry name" value="DUF2284_metal-binding"/>
</dbReference>
<accession>A0ABN6F7N3</accession>
<reference evidence="1 2" key="1">
    <citation type="submission" date="2021-02" db="EMBL/GenBank/DDBJ databases">
        <title>Complete genome of Desulfoluna sp. strain ASN36.</title>
        <authorList>
            <person name="Takahashi A."/>
            <person name="Kojima H."/>
            <person name="Fukui M."/>
        </authorList>
    </citation>
    <scope>NUCLEOTIDE SEQUENCE [LARGE SCALE GENOMIC DNA]</scope>
    <source>
        <strain evidence="1 2">ASN36</strain>
    </source>
</reference>
<evidence type="ECO:0000313" key="1">
    <source>
        <dbReference type="EMBL" id="BCS97637.1"/>
    </source>
</evidence>
<name>A0ABN6F7N3_9BACT</name>
<gene>
    <name evidence="1" type="ORF">DSLASN_32690</name>
</gene>
<organism evidence="1 2">
    <name type="scientific">Desulfoluna limicola</name>
    <dbReference type="NCBI Taxonomy" id="2810562"/>
    <lineage>
        <taxon>Bacteria</taxon>
        <taxon>Pseudomonadati</taxon>
        <taxon>Thermodesulfobacteriota</taxon>
        <taxon>Desulfobacteria</taxon>
        <taxon>Desulfobacterales</taxon>
        <taxon>Desulfolunaceae</taxon>
        <taxon>Desulfoluna</taxon>
    </lineage>
</organism>
<keyword evidence="2" id="KW-1185">Reference proteome</keyword>
<dbReference type="RefSeq" id="WP_236889042.1">
    <property type="nucleotide sequence ID" value="NZ_AP024488.1"/>
</dbReference>
<dbReference type="Pfam" id="PF10050">
    <property type="entry name" value="DUF2284"/>
    <property type="match status" value="1"/>
</dbReference>
<evidence type="ECO:0008006" key="3">
    <source>
        <dbReference type="Google" id="ProtNLM"/>
    </source>
</evidence>
<protein>
    <recommendedName>
        <fullName evidence="3">DUF2284 domain-containing protein</fullName>
    </recommendedName>
</protein>
<dbReference type="Proteomes" id="UP001320148">
    <property type="component" value="Chromosome"/>
</dbReference>
<sequence length="260" mass="29152">MLHRCPGVEQTLVSVPELFSCPHCDQEMEIWRDERKGTCSACAKHVARREAIDYAVKISQKHLQTAMGDEITLAVCEAVDSEGEVLYYERYEAVVPLSTIEHHSKYKKACEACKRHGTNLACPPFSPTFHHYTQGKESARVICLRLPLEYFDGELLQDRYRLCFKKVRGFLVEELSTSREAGYTVAGAGPCMACERCVAEEGFSECSKPDQRIFSLESLGVNLMELAKRCFGISLEWSSDSHTAHFVCAMGAVFFQGDAA</sequence>
<proteinExistence type="predicted"/>
<evidence type="ECO:0000313" key="2">
    <source>
        <dbReference type="Proteomes" id="UP001320148"/>
    </source>
</evidence>
<dbReference type="EMBL" id="AP024488">
    <property type="protein sequence ID" value="BCS97637.1"/>
    <property type="molecule type" value="Genomic_DNA"/>
</dbReference>